<name>A0A9X9Y2H7_9BRAD</name>
<organism evidence="1 2">
    <name type="scientific">Bradyrhizobium barranii subsp. barranii</name>
    <dbReference type="NCBI Taxonomy" id="2823807"/>
    <lineage>
        <taxon>Bacteria</taxon>
        <taxon>Pseudomonadati</taxon>
        <taxon>Pseudomonadota</taxon>
        <taxon>Alphaproteobacteria</taxon>
        <taxon>Hyphomicrobiales</taxon>
        <taxon>Nitrobacteraceae</taxon>
        <taxon>Bradyrhizobium</taxon>
        <taxon>Bradyrhizobium barranii</taxon>
    </lineage>
</organism>
<dbReference type="KEGG" id="bban:J4G43_007665"/>
<evidence type="ECO:0000313" key="1">
    <source>
        <dbReference type="EMBL" id="UEM14121.1"/>
    </source>
</evidence>
<dbReference type="RefSeq" id="WP_049808116.1">
    <property type="nucleotide sequence ID" value="NZ_CP086136.1"/>
</dbReference>
<accession>A0A9X9Y2H7</accession>
<protein>
    <submittedName>
        <fullName evidence="1">Uncharacterized protein</fullName>
    </submittedName>
</protein>
<dbReference type="Proteomes" id="UP000664702">
    <property type="component" value="Chromosome"/>
</dbReference>
<reference evidence="1 2" key="1">
    <citation type="journal article" date="2022" name="Int. J. Syst. Evol. Microbiol.">
        <title>Strains of Bradyrhizobium barranii sp. nov. associated with legumes native to Canada are symbionts of soybeans and belong to different subspecies (subsp. barranii subsp. nov. and subsp. apii subsp. nov.) and symbiovars (sv. glycinearum and sv. septentrionale).</title>
        <authorList>
            <person name="Bromfield E.S.P."/>
            <person name="Cloutier S."/>
            <person name="Wasai-Hara S."/>
            <person name="Minamisawa K."/>
        </authorList>
    </citation>
    <scope>NUCLEOTIDE SEQUENCE [LARGE SCALE GENOMIC DNA]</scope>
    <source>
        <strain evidence="1 2">144S4</strain>
    </source>
</reference>
<sequence>MTNEPDDLIGRIAEIELNESAAICVEQMDDEITLVIASIVGVHFQVTVEQALELSRALAVSAEKARQSLLSRKCHSASPPDDIVRPC</sequence>
<gene>
    <name evidence="1" type="ORF">J4G43_007665</name>
</gene>
<dbReference type="AlphaFoldDB" id="A0A9X9Y2H7"/>
<dbReference type="EMBL" id="CP086136">
    <property type="protein sequence ID" value="UEM14121.1"/>
    <property type="molecule type" value="Genomic_DNA"/>
</dbReference>
<evidence type="ECO:0000313" key="2">
    <source>
        <dbReference type="Proteomes" id="UP000664702"/>
    </source>
</evidence>
<proteinExistence type="predicted"/>